<gene>
    <name evidence="6" type="ORF">COT27_01860</name>
</gene>
<comment type="caution">
    <text evidence="6">The sequence shown here is derived from an EMBL/GenBank/DDBJ whole genome shotgun (WGS) entry which is preliminary data.</text>
</comment>
<dbReference type="InterPro" id="IPR044516">
    <property type="entry name" value="UXS-like"/>
</dbReference>
<dbReference type="AlphaFoldDB" id="A0A2M6XSN8"/>
<sequence>MNMSTLATGRPNIIITGGAGFLGSNLAGDMVKTSNIICIDNFITGNQKNIDILLQNPYFEFLRHDITRPLDFDQFPELKKFQIKAQGIQSIYNFACPTSPSNHAKLALEILEANSSGTKNMLDLAKEYHAVFVHISSQHIYGKAMSSQPIKESYLGAVDPIGPRSAYDEGKRFAETIASYYKRQFNLNVKIARLFTCYGPKMAINDGRSIPDFIFDALNNKDLIIYGDEKTENTFCYVADIVDALIKIEKSSLAGAVNIGHYEKYTLKNIAERIIKLCESSSVITYKEPDWHVASYNIPDISLAKEELGWFPMVDIEDGLLRTIEYMRSNLRIYQI</sequence>
<protein>
    <submittedName>
        <fullName evidence="6">NAD-dependent dehydratase</fullName>
    </submittedName>
</protein>
<keyword evidence="2" id="KW-0210">Decarboxylase</keyword>
<dbReference type="EMBL" id="PEXX01000036">
    <property type="protein sequence ID" value="PIU10656.1"/>
    <property type="molecule type" value="Genomic_DNA"/>
</dbReference>
<dbReference type="GO" id="GO:0033320">
    <property type="term" value="P:UDP-D-xylose biosynthetic process"/>
    <property type="evidence" value="ECO:0007669"/>
    <property type="project" value="UniProtKB-UniPathway"/>
</dbReference>
<dbReference type="GO" id="GO:0070403">
    <property type="term" value="F:NAD+ binding"/>
    <property type="evidence" value="ECO:0007669"/>
    <property type="project" value="InterPro"/>
</dbReference>
<keyword evidence="3" id="KW-0520">NAD</keyword>
<dbReference type="Pfam" id="PF01370">
    <property type="entry name" value="Epimerase"/>
    <property type="match status" value="1"/>
</dbReference>
<dbReference type="PANTHER" id="PTHR43078">
    <property type="entry name" value="UDP-GLUCURONIC ACID DECARBOXYLASE-RELATED"/>
    <property type="match status" value="1"/>
</dbReference>
<name>A0A2M6XSN8_9BACT</name>
<dbReference type="Gene3D" id="3.40.50.720">
    <property type="entry name" value="NAD(P)-binding Rossmann-like Domain"/>
    <property type="match status" value="1"/>
</dbReference>
<dbReference type="InterPro" id="IPR001509">
    <property type="entry name" value="Epimerase_deHydtase"/>
</dbReference>
<comment type="cofactor">
    <cofactor evidence="1">
        <name>NAD(+)</name>
        <dbReference type="ChEBI" id="CHEBI:57540"/>
    </cofactor>
</comment>
<evidence type="ECO:0000259" key="5">
    <source>
        <dbReference type="Pfam" id="PF01370"/>
    </source>
</evidence>
<organism evidence="6 7">
    <name type="scientific">Candidatus Kuenenbacteria bacterium CG08_land_8_20_14_0_20_37_23</name>
    <dbReference type="NCBI Taxonomy" id="1974617"/>
    <lineage>
        <taxon>Bacteria</taxon>
        <taxon>Candidatus Kueneniibacteriota</taxon>
    </lineage>
</organism>
<evidence type="ECO:0000256" key="3">
    <source>
        <dbReference type="ARBA" id="ARBA00023027"/>
    </source>
</evidence>
<dbReference type="SUPFAM" id="SSF51735">
    <property type="entry name" value="NAD(P)-binding Rossmann-fold domains"/>
    <property type="match status" value="1"/>
</dbReference>
<evidence type="ECO:0000256" key="1">
    <source>
        <dbReference type="ARBA" id="ARBA00001911"/>
    </source>
</evidence>
<dbReference type="InterPro" id="IPR036291">
    <property type="entry name" value="NAD(P)-bd_dom_sf"/>
</dbReference>
<dbReference type="GO" id="GO:0048040">
    <property type="term" value="F:UDP-glucuronate decarboxylase activity"/>
    <property type="evidence" value="ECO:0007669"/>
    <property type="project" value="TreeGrafter"/>
</dbReference>
<evidence type="ECO:0000313" key="6">
    <source>
        <dbReference type="EMBL" id="PIU10656.1"/>
    </source>
</evidence>
<evidence type="ECO:0000313" key="7">
    <source>
        <dbReference type="Proteomes" id="UP000230586"/>
    </source>
</evidence>
<dbReference type="Proteomes" id="UP000230586">
    <property type="component" value="Unassembled WGS sequence"/>
</dbReference>
<accession>A0A2M6XSN8</accession>
<evidence type="ECO:0000256" key="4">
    <source>
        <dbReference type="ARBA" id="ARBA00023239"/>
    </source>
</evidence>
<reference evidence="7" key="1">
    <citation type="submission" date="2017-09" db="EMBL/GenBank/DDBJ databases">
        <title>Depth-based differentiation of microbial function through sediment-hosted aquifers and enrichment of novel symbionts in the deep terrestrial subsurface.</title>
        <authorList>
            <person name="Probst A.J."/>
            <person name="Ladd B."/>
            <person name="Jarett J.K."/>
            <person name="Geller-Mcgrath D.E."/>
            <person name="Sieber C.M.K."/>
            <person name="Emerson J.B."/>
            <person name="Anantharaman K."/>
            <person name="Thomas B.C."/>
            <person name="Malmstrom R."/>
            <person name="Stieglmeier M."/>
            <person name="Klingl A."/>
            <person name="Woyke T."/>
            <person name="Ryan C.M."/>
            <person name="Banfield J.F."/>
        </authorList>
    </citation>
    <scope>NUCLEOTIDE SEQUENCE [LARGE SCALE GENOMIC DNA]</scope>
</reference>
<dbReference type="UniPathway" id="UPA00796">
    <property type="reaction ID" value="UER00771"/>
</dbReference>
<dbReference type="GO" id="GO:0005737">
    <property type="term" value="C:cytoplasm"/>
    <property type="evidence" value="ECO:0007669"/>
    <property type="project" value="TreeGrafter"/>
</dbReference>
<proteinExistence type="predicted"/>
<evidence type="ECO:0000256" key="2">
    <source>
        <dbReference type="ARBA" id="ARBA00022793"/>
    </source>
</evidence>
<dbReference type="PANTHER" id="PTHR43078:SF6">
    <property type="entry name" value="UDP-GLUCURONIC ACID DECARBOXYLASE 1"/>
    <property type="match status" value="1"/>
</dbReference>
<keyword evidence="4" id="KW-0456">Lyase</keyword>
<feature type="domain" description="NAD-dependent epimerase/dehydratase" evidence="5">
    <location>
        <begin position="13"/>
        <end position="260"/>
    </location>
</feature>
<dbReference type="GO" id="GO:0042732">
    <property type="term" value="P:D-xylose metabolic process"/>
    <property type="evidence" value="ECO:0007669"/>
    <property type="project" value="InterPro"/>
</dbReference>